<reference evidence="1" key="1">
    <citation type="journal article" date="2014" name="Int. J. Syst. Evol. Microbiol.">
        <title>Complete genome of a new Firmicutes species belonging to the dominant human colonic microbiota ('Ruminococcus bicirculans') reveals two chromosomes and a selective capacity to utilize plant glucans.</title>
        <authorList>
            <consortium name="NISC Comparative Sequencing Program"/>
            <person name="Wegmann U."/>
            <person name="Louis P."/>
            <person name="Goesmann A."/>
            <person name="Henrissat B."/>
            <person name="Duncan S.H."/>
            <person name="Flint H.J."/>
        </authorList>
    </citation>
    <scope>NUCLEOTIDE SEQUENCE</scope>
    <source>
        <strain evidence="1">NBRC 108219</strain>
    </source>
</reference>
<dbReference type="Proteomes" id="UP001161391">
    <property type="component" value="Unassembled WGS sequence"/>
</dbReference>
<keyword evidence="2" id="KW-1185">Reference proteome</keyword>
<reference evidence="1" key="2">
    <citation type="submission" date="2023-01" db="EMBL/GenBank/DDBJ databases">
        <title>Draft genome sequence of Algimonas ampicilliniresistens strain NBRC 108219.</title>
        <authorList>
            <person name="Sun Q."/>
            <person name="Mori K."/>
        </authorList>
    </citation>
    <scope>NUCLEOTIDE SEQUENCE</scope>
    <source>
        <strain evidence="1">NBRC 108219</strain>
    </source>
</reference>
<dbReference type="RefSeq" id="WP_284390362.1">
    <property type="nucleotide sequence ID" value="NZ_BSNK01000002.1"/>
</dbReference>
<comment type="caution">
    <text evidence="1">The sequence shown here is derived from an EMBL/GenBank/DDBJ whole genome shotgun (WGS) entry which is preliminary data.</text>
</comment>
<name>A0ABQ5VAW3_9PROT</name>
<evidence type="ECO:0000313" key="1">
    <source>
        <dbReference type="EMBL" id="GLQ24190.1"/>
    </source>
</evidence>
<organism evidence="1 2">
    <name type="scientific">Algimonas ampicilliniresistens</name>
    <dbReference type="NCBI Taxonomy" id="1298735"/>
    <lineage>
        <taxon>Bacteria</taxon>
        <taxon>Pseudomonadati</taxon>
        <taxon>Pseudomonadota</taxon>
        <taxon>Alphaproteobacteria</taxon>
        <taxon>Maricaulales</taxon>
        <taxon>Robiginitomaculaceae</taxon>
        <taxon>Algimonas</taxon>
    </lineage>
</organism>
<gene>
    <name evidence="1" type="ORF">GCM10007853_20640</name>
</gene>
<evidence type="ECO:0000313" key="2">
    <source>
        <dbReference type="Proteomes" id="UP001161391"/>
    </source>
</evidence>
<accession>A0ABQ5VAW3</accession>
<protein>
    <submittedName>
        <fullName evidence="1">Uncharacterized protein</fullName>
    </submittedName>
</protein>
<proteinExistence type="predicted"/>
<sequence length="143" mass="16498">MYTVEFAWFCLDLPDHATVEAYTSPPNPLFPNSRVTTRWVLSLERYEMTAHLSASRDLSELSRMASDKTGLRAEPFNRNGIPGMRYGAYDLDRTQIEWWFYLHGLTLSLSLAAKGYPRTLPTEIERMEHETIIESVRRASATH</sequence>
<dbReference type="EMBL" id="BSNK01000002">
    <property type="protein sequence ID" value="GLQ24190.1"/>
    <property type="molecule type" value="Genomic_DNA"/>
</dbReference>